<sequence>MNGIEKITARIRADAEAECAAIRAESEERCAAIRAENERAAQEEYWRLVREGVKDTEQRVQRLGRTARLEAKKSVLNMKQEAVSRAFELARQKLAGLPEQDYVAFLAREAAEAAITGQEEVILSEKDRAACGAKAVKAANELIAKRGLDGCLTLSDETRPMTGGLILKQGDIEVNCTVDTLLDLSRSELAARVAEVLFEG</sequence>
<comment type="function">
    <text evidence="4">Produces ATP from ADP in the presence of a proton gradient across the membrane.</text>
</comment>
<keyword evidence="3 4" id="KW-0406">Ion transport</keyword>
<keyword evidence="4" id="KW-0375">Hydrogen ion transport</keyword>
<evidence type="ECO:0000313" key="6">
    <source>
        <dbReference type="Proteomes" id="UP000824238"/>
    </source>
</evidence>
<dbReference type="HAMAP" id="MF_00311">
    <property type="entry name" value="ATP_synth_E_arch"/>
    <property type="match status" value="1"/>
</dbReference>
<dbReference type="Proteomes" id="UP000824238">
    <property type="component" value="Unassembled WGS sequence"/>
</dbReference>
<dbReference type="GO" id="GO:0005524">
    <property type="term" value="F:ATP binding"/>
    <property type="evidence" value="ECO:0007669"/>
    <property type="project" value="UniProtKB-UniRule"/>
</dbReference>
<keyword evidence="2 4" id="KW-0813">Transport</keyword>
<dbReference type="Gene3D" id="1.20.5.620">
    <property type="entry name" value="F1F0 ATP synthase subunit B, membrane domain"/>
    <property type="match status" value="1"/>
</dbReference>
<reference evidence="5" key="1">
    <citation type="submission" date="2020-10" db="EMBL/GenBank/DDBJ databases">
        <authorList>
            <person name="Gilroy R."/>
        </authorList>
    </citation>
    <scope>NUCLEOTIDE SEQUENCE</scope>
    <source>
        <strain evidence="5">ChiGjej3B3-7149</strain>
    </source>
</reference>
<keyword evidence="4" id="KW-0066">ATP synthesis</keyword>
<comment type="similarity">
    <text evidence="1 4">Belongs to the V-ATPase E subunit family.</text>
</comment>
<evidence type="ECO:0000256" key="3">
    <source>
        <dbReference type="ARBA" id="ARBA00023065"/>
    </source>
</evidence>
<proteinExistence type="inferred from homology"/>
<protein>
    <recommendedName>
        <fullName evidence="4">V-type proton ATPase subunit E</fullName>
    </recommendedName>
    <alternativeName>
        <fullName evidence="4">V-ATPase subunit E</fullName>
    </alternativeName>
</protein>
<dbReference type="AlphaFoldDB" id="A0A9D1DMK6"/>
<comment type="caution">
    <text evidence="5">The sequence shown here is derived from an EMBL/GenBank/DDBJ whole genome shotgun (WGS) entry which is preliminary data.</text>
</comment>
<reference evidence="5" key="2">
    <citation type="journal article" date="2021" name="PeerJ">
        <title>Extensive microbial diversity within the chicken gut microbiome revealed by metagenomics and culture.</title>
        <authorList>
            <person name="Gilroy R."/>
            <person name="Ravi A."/>
            <person name="Getino M."/>
            <person name="Pursley I."/>
            <person name="Horton D.L."/>
            <person name="Alikhan N.F."/>
            <person name="Baker D."/>
            <person name="Gharbi K."/>
            <person name="Hall N."/>
            <person name="Watson M."/>
            <person name="Adriaenssens E.M."/>
            <person name="Foster-Nyarko E."/>
            <person name="Jarju S."/>
            <person name="Secka A."/>
            <person name="Antonio M."/>
            <person name="Oren A."/>
            <person name="Chaudhuri R.R."/>
            <person name="La Ragione R."/>
            <person name="Hildebrand F."/>
            <person name="Pallen M.J."/>
        </authorList>
    </citation>
    <scope>NUCLEOTIDE SEQUENCE</scope>
    <source>
        <strain evidence="5">ChiGjej3B3-7149</strain>
    </source>
</reference>
<evidence type="ECO:0000256" key="4">
    <source>
        <dbReference type="HAMAP-Rule" id="MF_00311"/>
    </source>
</evidence>
<dbReference type="SUPFAM" id="SSF160527">
    <property type="entry name" value="V-type ATPase subunit E-like"/>
    <property type="match status" value="1"/>
</dbReference>
<dbReference type="Pfam" id="PF01991">
    <property type="entry name" value="vATP-synt_E"/>
    <property type="match status" value="1"/>
</dbReference>
<dbReference type="Gene3D" id="3.30.2320.30">
    <property type="entry name" value="ATP synthase, E subunit, C-terminal"/>
    <property type="match status" value="1"/>
</dbReference>
<name>A0A9D1DMK6_9FIRM</name>
<dbReference type="InterPro" id="IPR038495">
    <property type="entry name" value="ATPase_E_C"/>
</dbReference>
<accession>A0A9D1DMK6</accession>
<gene>
    <name evidence="4" type="primary">atpE</name>
    <name evidence="5" type="ORF">IAD36_08620</name>
</gene>
<dbReference type="GO" id="GO:0046933">
    <property type="term" value="F:proton-transporting ATP synthase activity, rotational mechanism"/>
    <property type="evidence" value="ECO:0007669"/>
    <property type="project" value="UniProtKB-UniRule"/>
</dbReference>
<evidence type="ECO:0000256" key="1">
    <source>
        <dbReference type="ARBA" id="ARBA00005901"/>
    </source>
</evidence>
<dbReference type="GO" id="GO:0046961">
    <property type="term" value="F:proton-transporting ATPase activity, rotational mechanism"/>
    <property type="evidence" value="ECO:0007669"/>
    <property type="project" value="InterPro"/>
</dbReference>
<dbReference type="GO" id="GO:0042777">
    <property type="term" value="P:proton motive force-driven plasma membrane ATP synthesis"/>
    <property type="evidence" value="ECO:0007669"/>
    <property type="project" value="UniProtKB-UniRule"/>
</dbReference>
<dbReference type="EMBL" id="DVHH01000204">
    <property type="protein sequence ID" value="HIR55640.1"/>
    <property type="molecule type" value="Genomic_DNA"/>
</dbReference>
<evidence type="ECO:0000256" key="2">
    <source>
        <dbReference type="ARBA" id="ARBA00022448"/>
    </source>
</evidence>
<dbReference type="GO" id="GO:0033178">
    <property type="term" value="C:proton-transporting two-sector ATPase complex, catalytic domain"/>
    <property type="evidence" value="ECO:0007669"/>
    <property type="project" value="InterPro"/>
</dbReference>
<evidence type="ECO:0000313" key="5">
    <source>
        <dbReference type="EMBL" id="HIR55640.1"/>
    </source>
</evidence>
<dbReference type="InterPro" id="IPR002842">
    <property type="entry name" value="ATPase_V1_Esu"/>
</dbReference>
<organism evidence="5 6">
    <name type="scientific">Candidatus Scatomorpha intestinigallinarum</name>
    <dbReference type="NCBI Taxonomy" id="2840923"/>
    <lineage>
        <taxon>Bacteria</taxon>
        <taxon>Bacillati</taxon>
        <taxon>Bacillota</taxon>
        <taxon>Clostridia</taxon>
        <taxon>Eubacteriales</taxon>
        <taxon>Candidatus Scatomorpha</taxon>
    </lineage>
</organism>